<keyword evidence="2" id="KW-1185">Reference proteome</keyword>
<evidence type="ECO:0000313" key="1">
    <source>
        <dbReference type="EMBL" id="GBP79686.1"/>
    </source>
</evidence>
<accession>A0A4C1YTU3</accession>
<dbReference type="Proteomes" id="UP000299102">
    <property type="component" value="Unassembled WGS sequence"/>
</dbReference>
<name>A0A4C1YTU3_EUMVA</name>
<protein>
    <submittedName>
        <fullName evidence="1">Uncharacterized protein</fullName>
    </submittedName>
</protein>
<proteinExistence type="predicted"/>
<evidence type="ECO:0000313" key="2">
    <source>
        <dbReference type="Proteomes" id="UP000299102"/>
    </source>
</evidence>
<comment type="caution">
    <text evidence="1">The sequence shown here is derived from an EMBL/GenBank/DDBJ whole genome shotgun (WGS) entry which is preliminary data.</text>
</comment>
<gene>
    <name evidence="1" type="ORF">EVAR_61209_1</name>
</gene>
<reference evidence="1 2" key="1">
    <citation type="journal article" date="2019" name="Commun. Biol.">
        <title>The bagworm genome reveals a unique fibroin gene that provides high tensile strength.</title>
        <authorList>
            <person name="Kono N."/>
            <person name="Nakamura H."/>
            <person name="Ohtoshi R."/>
            <person name="Tomita M."/>
            <person name="Numata K."/>
            <person name="Arakawa K."/>
        </authorList>
    </citation>
    <scope>NUCLEOTIDE SEQUENCE [LARGE SCALE GENOMIC DNA]</scope>
</reference>
<organism evidence="1 2">
    <name type="scientific">Eumeta variegata</name>
    <name type="common">Bagworm moth</name>
    <name type="synonym">Eumeta japonica</name>
    <dbReference type="NCBI Taxonomy" id="151549"/>
    <lineage>
        <taxon>Eukaryota</taxon>
        <taxon>Metazoa</taxon>
        <taxon>Ecdysozoa</taxon>
        <taxon>Arthropoda</taxon>
        <taxon>Hexapoda</taxon>
        <taxon>Insecta</taxon>
        <taxon>Pterygota</taxon>
        <taxon>Neoptera</taxon>
        <taxon>Endopterygota</taxon>
        <taxon>Lepidoptera</taxon>
        <taxon>Glossata</taxon>
        <taxon>Ditrysia</taxon>
        <taxon>Tineoidea</taxon>
        <taxon>Psychidae</taxon>
        <taxon>Oiketicinae</taxon>
        <taxon>Eumeta</taxon>
    </lineage>
</organism>
<dbReference type="AlphaFoldDB" id="A0A4C1YTU3"/>
<sequence length="90" mass="10030">MLQFQSLTETIKLSVHPFADLGGWRQLAHEFNYDRYYFATILSIPDRYNPLALLLNWGAGPGGGALTFIYLHYRSRGGSPKIAPVCAGRA</sequence>
<dbReference type="EMBL" id="BGZK01001424">
    <property type="protein sequence ID" value="GBP79686.1"/>
    <property type="molecule type" value="Genomic_DNA"/>
</dbReference>